<dbReference type="GO" id="GO:0006508">
    <property type="term" value="P:proteolysis"/>
    <property type="evidence" value="ECO:0007669"/>
    <property type="project" value="TreeGrafter"/>
</dbReference>
<dbReference type="PANTHER" id="PTHR15096">
    <property type="entry name" value="PROLACTIN-INDUCIBLE PROTEIN/SEMINAL VESICLE ANTIGEN"/>
    <property type="match status" value="1"/>
</dbReference>
<keyword evidence="4" id="KW-0732">Signal</keyword>
<protein>
    <recommendedName>
        <fullName evidence="3">Prolactin-induced protein</fullName>
    </recommendedName>
</protein>
<comment type="similarity">
    <text evidence="1">Belongs to the PIP family.</text>
</comment>
<evidence type="ECO:0000256" key="1">
    <source>
        <dbReference type="ARBA" id="ARBA00006819"/>
    </source>
</evidence>
<dbReference type="GO" id="GO:0004190">
    <property type="term" value="F:aspartic-type endopeptidase activity"/>
    <property type="evidence" value="ECO:0007669"/>
    <property type="project" value="TreeGrafter"/>
</dbReference>
<feature type="chain" id="PRO_5034752729" description="Prolactin-induced protein" evidence="4">
    <location>
        <begin position="29"/>
        <end position="144"/>
    </location>
</feature>
<dbReference type="Pfam" id="PF05326">
    <property type="entry name" value="SVA"/>
    <property type="match status" value="1"/>
</dbReference>
<evidence type="ECO:0000313" key="5">
    <source>
        <dbReference type="Ensembl" id="ENSNGAP00000023711.1"/>
    </source>
</evidence>
<proteinExistence type="inferred from homology"/>
<dbReference type="Proteomes" id="UP000694381">
    <property type="component" value="Unassembled WGS sequence"/>
</dbReference>
<gene>
    <name evidence="5" type="primary">Pip</name>
</gene>
<dbReference type="InterPro" id="IPR013783">
    <property type="entry name" value="Ig-like_fold"/>
</dbReference>
<feature type="signal peptide" evidence="4">
    <location>
        <begin position="1"/>
        <end position="28"/>
    </location>
</feature>
<dbReference type="PANTHER" id="PTHR15096:SF8">
    <property type="entry name" value="PROLACTIN-INDUCED PROTEIN"/>
    <property type="match status" value="1"/>
</dbReference>
<evidence type="ECO:0000313" key="6">
    <source>
        <dbReference type="Proteomes" id="UP000694381"/>
    </source>
</evidence>
<dbReference type="InterPro" id="IPR014756">
    <property type="entry name" value="Ig_E-set"/>
</dbReference>
<evidence type="ECO:0000256" key="2">
    <source>
        <dbReference type="ARBA" id="ARBA00025932"/>
    </source>
</evidence>
<dbReference type="GO" id="GO:0002682">
    <property type="term" value="P:regulation of immune system process"/>
    <property type="evidence" value="ECO:0007669"/>
    <property type="project" value="TreeGrafter"/>
</dbReference>
<dbReference type="GO" id="GO:0005615">
    <property type="term" value="C:extracellular space"/>
    <property type="evidence" value="ECO:0007669"/>
    <property type="project" value="TreeGrafter"/>
</dbReference>
<dbReference type="SUPFAM" id="SSF81296">
    <property type="entry name" value="E set domains"/>
    <property type="match status" value="1"/>
</dbReference>
<comment type="subunit">
    <text evidence="2">Monomer. Interacts with AZGP1.</text>
</comment>
<dbReference type="Ensembl" id="ENSNGAT00000029411.1">
    <property type="protein sequence ID" value="ENSNGAP00000023711.1"/>
    <property type="gene ID" value="ENSNGAG00000022189.1"/>
</dbReference>
<sequence length="144" mass="16114">MTSLRVLYQPCTVVLLLVLCLILETGQGQENRDNLLSLNMSVSQLQRENEFSVTFTVTNNMDKCMVVEISTEDNPNITYLTAHAKYTACICDTHNYFWDIDASANTVIRGKAEVVSAKNICPDGEILYPETGFMKFATADIIPH</sequence>
<dbReference type="Gene3D" id="2.60.40.10">
    <property type="entry name" value="Immunoglobulins"/>
    <property type="match status" value="1"/>
</dbReference>
<keyword evidence="6" id="KW-1185">Reference proteome</keyword>
<evidence type="ECO:0000256" key="3">
    <source>
        <dbReference type="ARBA" id="ARBA00032342"/>
    </source>
</evidence>
<name>A0A8C6RZI7_NANGA</name>
<reference evidence="5" key="1">
    <citation type="submission" date="2025-08" db="UniProtKB">
        <authorList>
            <consortium name="Ensembl"/>
        </authorList>
    </citation>
    <scope>IDENTIFICATION</scope>
</reference>
<dbReference type="InterPro" id="IPR007990">
    <property type="entry name" value="PIP"/>
</dbReference>
<accession>A0A8C6RZI7</accession>
<evidence type="ECO:0000256" key="4">
    <source>
        <dbReference type="SAM" id="SignalP"/>
    </source>
</evidence>
<dbReference type="AlphaFoldDB" id="A0A8C6RZI7"/>
<reference evidence="5" key="2">
    <citation type="submission" date="2025-09" db="UniProtKB">
        <authorList>
            <consortium name="Ensembl"/>
        </authorList>
    </citation>
    <scope>IDENTIFICATION</scope>
</reference>
<dbReference type="GeneTree" id="ENSGT00390000002099"/>
<organism evidence="5 6">
    <name type="scientific">Nannospalax galili</name>
    <name type="common">Northern Israeli blind subterranean mole rat</name>
    <name type="synonym">Spalax galili</name>
    <dbReference type="NCBI Taxonomy" id="1026970"/>
    <lineage>
        <taxon>Eukaryota</taxon>
        <taxon>Metazoa</taxon>
        <taxon>Chordata</taxon>
        <taxon>Craniata</taxon>
        <taxon>Vertebrata</taxon>
        <taxon>Euteleostomi</taxon>
        <taxon>Mammalia</taxon>
        <taxon>Eutheria</taxon>
        <taxon>Euarchontoglires</taxon>
        <taxon>Glires</taxon>
        <taxon>Rodentia</taxon>
        <taxon>Myomorpha</taxon>
        <taxon>Muroidea</taxon>
        <taxon>Spalacidae</taxon>
        <taxon>Spalacinae</taxon>
        <taxon>Nannospalax</taxon>
    </lineage>
</organism>